<dbReference type="InterPro" id="IPR001957">
    <property type="entry name" value="Chromosome_initiator_DnaA"/>
</dbReference>
<evidence type="ECO:0000256" key="7">
    <source>
        <dbReference type="ARBA" id="ARBA00023125"/>
    </source>
</evidence>
<evidence type="ECO:0000256" key="5">
    <source>
        <dbReference type="ARBA" id="ARBA00022840"/>
    </source>
</evidence>
<keyword evidence="4 8" id="KW-0547">Nucleotide-binding</keyword>
<dbReference type="Gene3D" id="3.40.50.300">
    <property type="entry name" value="P-loop containing nucleotide triphosphate hydrolases"/>
    <property type="match status" value="1"/>
</dbReference>
<dbReference type="InterPro" id="IPR013317">
    <property type="entry name" value="DnaA_dom"/>
</dbReference>
<dbReference type="NCBIfam" id="NF010686">
    <property type="entry name" value="PRK14086.1"/>
    <property type="match status" value="1"/>
</dbReference>
<evidence type="ECO:0000256" key="4">
    <source>
        <dbReference type="ARBA" id="ARBA00022741"/>
    </source>
</evidence>
<keyword evidence="5 8" id="KW-0067">ATP-binding</keyword>
<dbReference type="Pfam" id="PF00308">
    <property type="entry name" value="Bac_DnaA"/>
    <property type="match status" value="1"/>
</dbReference>
<proteinExistence type="inferred from homology"/>
<comment type="similarity">
    <text evidence="1 8 11">Belongs to the DnaA family.</text>
</comment>
<comment type="function">
    <text evidence="8 10">Plays an essential role in the initiation and regulation of chromosomal replication. ATP-DnaA binds to the origin of replication (oriC) to initiate formation of the DNA replication initiation complex once per cell cycle. Binds the DnaA box (a 9 base pair repeat at the origin) and separates the double-stranded (ds)DNA. Forms a right-handed helical filament on oriC DNA; dsDNA binds to the exterior of the filament while single-stranded (ss)DNA is stabiized in the filament's interior. The ATP-DnaA-oriC complex binds and stabilizes one strand of the AT-rich DNA unwinding element (DUE), permitting loading of DNA polymerase. After initiation quickly degrades to an ADP-DnaA complex that is not apt for DNA replication. Binds acidic phospholipids.</text>
</comment>
<dbReference type="SMART" id="SM00760">
    <property type="entry name" value="Bac_DnaA_C"/>
    <property type="match status" value="1"/>
</dbReference>
<feature type="region of interest" description="Domain IV, binds dsDNA" evidence="8">
    <location>
        <begin position="411"/>
        <end position="531"/>
    </location>
</feature>
<organism evidence="15 16">
    <name type="scientific">Sporomusa silvacetica DSM 10669</name>
    <dbReference type="NCBI Taxonomy" id="1123289"/>
    <lineage>
        <taxon>Bacteria</taxon>
        <taxon>Bacillati</taxon>
        <taxon>Bacillota</taxon>
        <taxon>Negativicutes</taxon>
        <taxon>Selenomonadales</taxon>
        <taxon>Sporomusaceae</taxon>
        <taxon>Sporomusa</taxon>
    </lineage>
</organism>
<evidence type="ECO:0000256" key="2">
    <source>
        <dbReference type="ARBA" id="ARBA00022490"/>
    </source>
</evidence>
<evidence type="ECO:0000256" key="8">
    <source>
        <dbReference type="HAMAP-Rule" id="MF_00377"/>
    </source>
</evidence>
<evidence type="ECO:0000259" key="14">
    <source>
        <dbReference type="SMART" id="SM00760"/>
    </source>
</evidence>
<dbReference type="PANTHER" id="PTHR30050">
    <property type="entry name" value="CHROMOSOMAL REPLICATION INITIATOR PROTEIN DNAA"/>
    <property type="match status" value="1"/>
</dbReference>
<name>A0ABZ3IDZ5_9FIRM</name>
<dbReference type="NCBIfam" id="TIGR00362">
    <property type="entry name" value="DnaA"/>
    <property type="match status" value="1"/>
</dbReference>
<accession>A0ABZ3IDZ5</accession>
<keyword evidence="3 8" id="KW-0235">DNA replication</keyword>
<dbReference type="EMBL" id="CP155573">
    <property type="protein sequence ID" value="XFO63922.1"/>
    <property type="molecule type" value="Genomic_DNA"/>
</dbReference>
<evidence type="ECO:0000256" key="12">
    <source>
        <dbReference type="SAM" id="MobiDB-lite"/>
    </source>
</evidence>
<feature type="binding site" evidence="8">
    <location>
        <position position="241"/>
    </location>
    <ligand>
        <name>ATP</name>
        <dbReference type="ChEBI" id="CHEBI:30616"/>
    </ligand>
</feature>
<dbReference type="Gene3D" id="1.10.1750.10">
    <property type="match status" value="1"/>
</dbReference>
<sequence>MSADTAYMASIWQTALIHMKKAFIKPLFETWIKSTMPLSINDNVIEIGTPKQFVKEWLESRYVPVIKAALKAAANKDFEVIFINMDMDIDIESVEEETALLTIEVPATELDIISEKIENQPIIPAIAEKPITDNDALTNTDYLKYLDDIGDIPEAAAALSTEISPPDTTKNNIKKERYPNRQNTNLPPISEEFNLNPKYIFSTFVIGNSNRLAHAASLAVSEAPAQVYNPFFIYGGVGLGKTHLMHAIGHRIKENNPNSKVVYISSEKFTNELINSIISGNPENFRQRYRNIDVLLVDDIQFLSKKEHTQEEFFHTFNTLHDANKQIIISSDRAPREIQTLEDRLRSRFEWGLITDIQPPDLETRIAVLRKKAMMESLNVPNEVIVYIASRIENNIRELEGALIRVIAYASLNNQPIDIDLATEALKDIFPDGRPKQITTDLIKDIVATYFKLKLEDLSAKKRTRNVAFPRQIAMYLCRELTEISLPKIGEIFGGRDHTTVIHAHDKIHRERNSDAKLNNTIKDLIKRIES</sequence>
<feature type="binding site" evidence="8">
    <location>
        <position position="242"/>
    </location>
    <ligand>
        <name>ATP</name>
        <dbReference type="ChEBI" id="CHEBI:30616"/>
    </ligand>
</feature>
<evidence type="ECO:0000313" key="16">
    <source>
        <dbReference type="Proteomes" id="UP000216752"/>
    </source>
</evidence>
<keyword evidence="2 8" id="KW-0963">Cytoplasm</keyword>
<comment type="subunit">
    <text evidence="8">Oligomerizes as a right-handed, spiral filament on DNA at oriC.</text>
</comment>
<keyword evidence="6 8" id="KW-0446">Lipid-binding</keyword>
<dbReference type="RefSeq" id="WP_245867361.1">
    <property type="nucleotide sequence ID" value="NZ_CP155573.1"/>
</dbReference>
<gene>
    <name evidence="8 15" type="primary">dnaA</name>
    <name evidence="15" type="ORF">SPSIL_000010</name>
</gene>
<dbReference type="Gene3D" id="1.10.8.60">
    <property type="match status" value="1"/>
</dbReference>
<dbReference type="SUPFAM" id="SSF48295">
    <property type="entry name" value="TrpR-like"/>
    <property type="match status" value="1"/>
</dbReference>
<dbReference type="Pfam" id="PF11638">
    <property type="entry name" value="DnaA_N"/>
    <property type="match status" value="1"/>
</dbReference>
<dbReference type="InterPro" id="IPR013159">
    <property type="entry name" value="DnaA_C"/>
</dbReference>
<dbReference type="InterPro" id="IPR027417">
    <property type="entry name" value="P-loop_NTPase"/>
</dbReference>
<evidence type="ECO:0000256" key="1">
    <source>
        <dbReference type="ARBA" id="ARBA00006583"/>
    </source>
</evidence>
<dbReference type="InterPro" id="IPR020591">
    <property type="entry name" value="Chromosome_initiator_DnaA-like"/>
</dbReference>
<evidence type="ECO:0000256" key="11">
    <source>
        <dbReference type="RuleBase" id="RU004227"/>
    </source>
</evidence>
<dbReference type="InterPro" id="IPR038454">
    <property type="entry name" value="DnaA_N_sf"/>
</dbReference>
<dbReference type="PRINTS" id="PR00051">
    <property type="entry name" value="DNAA"/>
</dbReference>
<dbReference type="Gene3D" id="3.30.300.180">
    <property type="match status" value="1"/>
</dbReference>
<feature type="binding site" evidence="8">
    <location>
        <position position="240"/>
    </location>
    <ligand>
        <name>ATP</name>
        <dbReference type="ChEBI" id="CHEBI:30616"/>
    </ligand>
</feature>
<evidence type="ECO:0000259" key="13">
    <source>
        <dbReference type="SMART" id="SM00382"/>
    </source>
</evidence>
<dbReference type="Proteomes" id="UP000216752">
    <property type="component" value="Chromosome"/>
</dbReference>
<reference evidence="15" key="1">
    <citation type="submission" date="2024-05" db="EMBL/GenBank/DDBJ databases">
        <title>Isolation and characterization of Sporomusa carbonis sp. nov., a carboxydotrophic hydrogenogen in the genus of Sporomusa isolated from a charcoal burning pile.</title>
        <authorList>
            <person name="Boeer T."/>
            <person name="Rosenbaum F."/>
            <person name="Eysell L."/>
            <person name="Mueller V."/>
            <person name="Daniel R."/>
            <person name="Poehlein A."/>
        </authorList>
    </citation>
    <scope>NUCLEOTIDE SEQUENCE [LARGE SCALE GENOMIC DNA]</scope>
    <source>
        <strain evidence="15">DSM 10669</strain>
    </source>
</reference>
<dbReference type="PANTHER" id="PTHR30050:SF2">
    <property type="entry name" value="CHROMOSOMAL REPLICATION INITIATOR PROTEIN DNAA"/>
    <property type="match status" value="1"/>
</dbReference>
<dbReference type="InterPro" id="IPR024633">
    <property type="entry name" value="DnaA_N_dom"/>
</dbReference>
<feature type="region of interest" description="Domain I, interacts with DnaA modulators" evidence="8">
    <location>
        <begin position="1"/>
        <end position="127"/>
    </location>
</feature>
<feature type="domain" description="Chromosomal replication initiator DnaA C-terminal" evidence="14">
    <location>
        <begin position="439"/>
        <end position="508"/>
    </location>
</feature>
<comment type="caution">
    <text evidence="8">Lacks conserved residue(s) required for the propagation of feature annotation.</text>
</comment>
<dbReference type="SUPFAM" id="SSF52540">
    <property type="entry name" value="P-loop containing nucleoside triphosphate hydrolases"/>
    <property type="match status" value="1"/>
</dbReference>
<feature type="domain" description="AAA+ ATPase" evidence="13">
    <location>
        <begin position="227"/>
        <end position="355"/>
    </location>
</feature>
<comment type="domain">
    <text evidence="8">Domain I is involved in oligomerization and binding regulators, domain II is flexibile and of varying length in different bacteria, domain III forms the AAA+ region, while domain IV binds dsDNA.</text>
</comment>
<evidence type="ECO:0000256" key="3">
    <source>
        <dbReference type="ARBA" id="ARBA00022705"/>
    </source>
</evidence>
<dbReference type="PROSITE" id="PS01008">
    <property type="entry name" value="DNAA"/>
    <property type="match status" value="1"/>
</dbReference>
<dbReference type="InterPro" id="IPR010921">
    <property type="entry name" value="Trp_repressor/repl_initiator"/>
</dbReference>
<evidence type="ECO:0000256" key="9">
    <source>
        <dbReference type="NCBIfam" id="TIGR00362"/>
    </source>
</evidence>
<dbReference type="InterPro" id="IPR003593">
    <property type="entry name" value="AAA+_ATPase"/>
</dbReference>
<dbReference type="Pfam" id="PF08299">
    <property type="entry name" value="Bac_DnaA_C"/>
    <property type="match status" value="1"/>
</dbReference>
<dbReference type="CDD" id="cd06571">
    <property type="entry name" value="Bac_DnaA_C"/>
    <property type="match status" value="1"/>
</dbReference>
<feature type="binding site" evidence="8">
    <location>
        <position position="238"/>
    </location>
    <ligand>
        <name>ATP</name>
        <dbReference type="ChEBI" id="CHEBI:30616"/>
    </ligand>
</feature>
<dbReference type="HAMAP" id="MF_00377">
    <property type="entry name" value="DnaA_bact"/>
    <property type="match status" value="1"/>
</dbReference>
<feature type="region of interest" description="Domain III, AAA+ region" evidence="8">
    <location>
        <begin position="194"/>
        <end position="410"/>
    </location>
</feature>
<dbReference type="SMART" id="SM00382">
    <property type="entry name" value="AAA"/>
    <property type="match status" value="1"/>
</dbReference>
<evidence type="ECO:0000313" key="15">
    <source>
        <dbReference type="EMBL" id="XFO63922.1"/>
    </source>
</evidence>
<dbReference type="InterPro" id="IPR018312">
    <property type="entry name" value="Chromosome_initiator_DnaA_CS"/>
</dbReference>
<protein>
    <recommendedName>
        <fullName evidence="8 9">Chromosomal replication initiator protein DnaA</fullName>
    </recommendedName>
</protein>
<comment type="subcellular location">
    <subcellularLocation>
        <location evidence="8">Cytoplasm</location>
    </subcellularLocation>
</comment>
<keyword evidence="7 8" id="KW-0238">DNA-binding</keyword>
<dbReference type="CDD" id="cd00009">
    <property type="entry name" value="AAA"/>
    <property type="match status" value="1"/>
</dbReference>
<evidence type="ECO:0000256" key="10">
    <source>
        <dbReference type="RuleBase" id="RU000577"/>
    </source>
</evidence>
<evidence type="ECO:0000256" key="6">
    <source>
        <dbReference type="ARBA" id="ARBA00023121"/>
    </source>
</evidence>
<feature type="region of interest" description="Disordered" evidence="12">
    <location>
        <begin position="163"/>
        <end position="189"/>
    </location>
</feature>
<keyword evidence="16" id="KW-1185">Reference proteome</keyword>